<protein>
    <recommendedName>
        <fullName evidence="2">Protein kinase domain-containing protein</fullName>
    </recommendedName>
</protein>
<dbReference type="OrthoDB" id="5592585at2759"/>
<comment type="caution">
    <text evidence="3">The sequence shown here is derived from an EMBL/GenBank/DDBJ whole genome shotgun (WGS) entry which is preliminary data.</text>
</comment>
<feature type="compositionally biased region" description="Basic residues" evidence="1">
    <location>
        <begin position="758"/>
        <end position="770"/>
    </location>
</feature>
<dbReference type="AlphaFoldDB" id="A0A9W8EHE9"/>
<dbReference type="Proteomes" id="UP001150907">
    <property type="component" value="Unassembled WGS sequence"/>
</dbReference>
<dbReference type="InterPro" id="IPR000719">
    <property type="entry name" value="Prot_kinase_dom"/>
</dbReference>
<evidence type="ECO:0000259" key="2">
    <source>
        <dbReference type="PROSITE" id="PS50011"/>
    </source>
</evidence>
<reference evidence="3" key="1">
    <citation type="submission" date="2022-07" db="EMBL/GenBank/DDBJ databases">
        <title>Phylogenomic reconstructions and comparative analyses of Kickxellomycotina fungi.</title>
        <authorList>
            <person name="Reynolds N.K."/>
            <person name="Stajich J.E."/>
            <person name="Barry K."/>
            <person name="Grigoriev I.V."/>
            <person name="Crous P."/>
            <person name="Smith M.E."/>
        </authorList>
    </citation>
    <scope>NUCLEOTIDE SEQUENCE</scope>
    <source>
        <strain evidence="3">IMI 214461</strain>
    </source>
</reference>
<dbReference type="GO" id="GO:0005524">
    <property type="term" value="F:ATP binding"/>
    <property type="evidence" value="ECO:0007669"/>
    <property type="project" value="InterPro"/>
</dbReference>
<dbReference type="Pfam" id="PF17667">
    <property type="entry name" value="Pkinase_fungal"/>
    <property type="match status" value="2"/>
</dbReference>
<evidence type="ECO:0000313" key="4">
    <source>
        <dbReference type="Proteomes" id="UP001150907"/>
    </source>
</evidence>
<name>A0A9W8EHE9_9FUNG</name>
<dbReference type="PANTHER" id="PTHR38248">
    <property type="entry name" value="FUNK1 6"/>
    <property type="match status" value="1"/>
</dbReference>
<evidence type="ECO:0000256" key="1">
    <source>
        <dbReference type="SAM" id="MobiDB-lite"/>
    </source>
</evidence>
<dbReference type="PROSITE" id="PS00109">
    <property type="entry name" value="PROTEIN_KINASE_TYR"/>
    <property type="match status" value="1"/>
</dbReference>
<accession>A0A9W8EHE9</accession>
<feature type="domain" description="Protein kinase" evidence="2">
    <location>
        <begin position="355"/>
        <end position="677"/>
    </location>
</feature>
<dbReference type="InterPro" id="IPR011009">
    <property type="entry name" value="Kinase-like_dom_sf"/>
</dbReference>
<keyword evidence="4" id="KW-1185">Reference proteome</keyword>
<dbReference type="InterPro" id="IPR040976">
    <property type="entry name" value="Pkinase_fungal"/>
</dbReference>
<dbReference type="PANTHER" id="PTHR38248:SF2">
    <property type="entry name" value="FUNK1 11"/>
    <property type="match status" value="1"/>
</dbReference>
<feature type="compositionally biased region" description="Polar residues" evidence="1">
    <location>
        <begin position="16"/>
        <end position="38"/>
    </location>
</feature>
<dbReference type="Gene3D" id="1.10.510.10">
    <property type="entry name" value="Transferase(Phosphotransferase) domain 1"/>
    <property type="match status" value="1"/>
</dbReference>
<dbReference type="EMBL" id="JANBQF010000314">
    <property type="protein sequence ID" value="KAJ2002311.1"/>
    <property type="molecule type" value="Genomic_DNA"/>
</dbReference>
<evidence type="ECO:0000313" key="3">
    <source>
        <dbReference type="EMBL" id="KAJ2002311.1"/>
    </source>
</evidence>
<feature type="region of interest" description="Disordered" evidence="1">
    <location>
        <begin position="1"/>
        <end position="40"/>
    </location>
</feature>
<dbReference type="GO" id="GO:0004672">
    <property type="term" value="F:protein kinase activity"/>
    <property type="evidence" value="ECO:0007669"/>
    <property type="project" value="InterPro"/>
</dbReference>
<organism evidence="3 4">
    <name type="scientific">Coemansia thaxteri</name>
    <dbReference type="NCBI Taxonomy" id="2663907"/>
    <lineage>
        <taxon>Eukaryota</taxon>
        <taxon>Fungi</taxon>
        <taxon>Fungi incertae sedis</taxon>
        <taxon>Zoopagomycota</taxon>
        <taxon>Kickxellomycotina</taxon>
        <taxon>Kickxellomycetes</taxon>
        <taxon>Kickxellales</taxon>
        <taxon>Kickxellaceae</taxon>
        <taxon>Coemansia</taxon>
    </lineage>
</organism>
<dbReference type="SMART" id="SM00220">
    <property type="entry name" value="S_TKc"/>
    <property type="match status" value="1"/>
</dbReference>
<dbReference type="InterPro" id="IPR008266">
    <property type="entry name" value="Tyr_kinase_AS"/>
</dbReference>
<feature type="region of interest" description="Disordered" evidence="1">
    <location>
        <begin position="747"/>
        <end position="794"/>
    </location>
</feature>
<sequence>MTNSVEAPEYPETPKRSTGSRRSAMSVNATTPAVNRTAKTMPPLEDAKLEARRAWLYNTLHHKSATMDFSTFLGELGLPLVDDPFEEDHPRLFQTLAECAPAYNERNMKQAHRALTREPIESNVFSGAEFFQEKDEAALTAYFKELVFLMCLGVAKQNAKNAREGVSEKSVPELIYMLSDHQTSQVAGGARHKMDLAFTYPKKPTHIDNVHIVVEAKREATAGDIGEKTFKQIADYQYSIWKAQRTRTFVPVLFLHGTWLDLIAFTRSYSYRINLGPICHNPDGVFDDGVDAVRLTMARLYYLLTLPTESFGHFCNVRYGHQHLRFVRHLDNGSVLATAKPVRNRTTDSVSLFNYNKRYIHPRGRLAHVFTTPYKGEPAILKLSWTPVDRMPESAVYDILKEAEVDGIPRVLDCGLLKENFFGYRLEYLILEDCGVPVDDYLKSKYRGRLDSDELYKDVVEIVRTTLRCLVQARVQGNIFHRDISVGNIMVGSSGKVKVIDWGYAKVVDDCSMDNSDADTVARKGRLAATSSKWKYRNDVVLQNEEKHNPLTGTPLFMSIPVLAGAKVRGLVDDIESLFYVILCVLAELQTNKDDVALGFKDHDNMTQAIVRVGCLSNEEIFLRFFGVSSCSVKLRRLFCDFRQFLFMSSGTFIASNLIADPNTERGIDVGLLLPYVDKDTSGLLAYKEVLTPRKSGKQIASIRPPGQSCNSDLAQCDSSDSEVASGSNAKTASTGDICLSRIRMDSESYADSPSAKARGKGPTKARGKRSAPLEAVEESDEDQAGHMLKMPRH</sequence>
<gene>
    <name evidence="3" type="ORF">H4R26_003674</name>
</gene>
<proteinExistence type="predicted"/>
<dbReference type="PROSITE" id="PS50011">
    <property type="entry name" value="PROTEIN_KINASE_DOM"/>
    <property type="match status" value="1"/>
</dbReference>
<dbReference type="SUPFAM" id="SSF56112">
    <property type="entry name" value="Protein kinase-like (PK-like)"/>
    <property type="match status" value="1"/>
</dbReference>